<accession>A0A158B938</accession>
<dbReference type="EMBL" id="FCOX02000009">
    <property type="protein sequence ID" value="SAK66563.1"/>
    <property type="molecule type" value="Genomic_DNA"/>
</dbReference>
<keyword evidence="3" id="KW-1185">Reference proteome</keyword>
<reference evidence="2" key="1">
    <citation type="submission" date="2016-01" db="EMBL/GenBank/DDBJ databases">
        <authorList>
            <person name="Peeters C."/>
        </authorList>
    </citation>
    <scope>NUCLEOTIDE SEQUENCE</scope>
    <source>
        <strain evidence="2">LMG 29321</strain>
    </source>
</reference>
<evidence type="ECO:0008006" key="4">
    <source>
        <dbReference type="Google" id="ProtNLM"/>
    </source>
</evidence>
<dbReference type="RefSeq" id="WP_062604753.1">
    <property type="nucleotide sequence ID" value="NZ_FCOX02000009.1"/>
</dbReference>
<evidence type="ECO:0000313" key="3">
    <source>
        <dbReference type="Proteomes" id="UP000071859"/>
    </source>
</evidence>
<sequence>MPNHIAFARDREGRLVDVHSVPRGLACGCVCPECGGRIVANQGHVNSWYFSHASGSECAGGAETALHLAAKQLILRQRRVALPPFVIQFRREHPSFGLYERSRDVTLPEKIWQLVQARDESRIGTGPYIADIGGRLGDVSDVVVEVKVRHEVEHEKAHYLRANRLPCIEIDLLPLVGKQLTLEELAWHVLDCDTNRTWVNHNEYTSIKAEMLAEYEAWVACRTRDAAEAARPRTAPPPPQPSKTDLANARYRELPNEMKRLELRTVLGLKPAATWPRHLQVPVREGAGAIPAPLDIWQGAVFVQFIYDPIGDGPARRPFSLPQVFQWARSRFGVSEEVKYDAGTALRLFLGYLTSCGFLERDRGGYGSDTYTVLHGALQPPARREPKPPPRTTYPLSVPRTTGARRTSAAPARRGWTWREKWPPEDVALVRASEASTRYEGATFDARRFIDALYRMTSEPSPSAIETLLTHCDGNPRRTFELLKDIGVVEESWRTLRDGIDPPWRRA</sequence>
<evidence type="ECO:0000313" key="2">
    <source>
        <dbReference type="EMBL" id="SAK66563.1"/>
    </source>
</evidence>
<organism evidence="2 3">
    <name type="scientific">Caballeronia calidae</name>
    <dbReference type="NCBI Taxonomy" id="1777139"/>
    <lineage>
        <taxon>Bacteria</taxon>
        <taxon>Pseudomonadati</taxon>
        <taxon>Pseudomonadota</taxon>
        <taxon>Betaproteobacteria</taxon>
        <taxon>Burkholderiales</taxon>
        <taxon>Burkholderiaceae</taxon>
        <taxon>Caballeronia</taxon>
    </lineage>
</organism>
<dbReference type="Proteomes" id="UP000071859">
    <property type="component" value="Unassembled WGS sequence"/>
</dbReference>
<evidence type="ECO:0000256" key="1">
    <source>
        <dbReference type="SAM" id="MobiDB-lite"/>
    </source>
</evidence>
<gene>
    <name evidence="2" type="ORF">AWB78_02421</name>
</gene>
<dbReference type="AlphaFoldDB" id="A0A158B938"/>
<dbReference type="OrthoDB" id="9134102at2"/>
<proteinExistence type="predicted"/>
<comment type="caution">
    <text evidence="2">The sequence shown here is derived from an EMBL/GenBank/DDBJ whole genome shotgun (WGS) entry which is preliminary data.</text>
</comment>
<name>A0A158B938_9BURK</name>
<feature type="region of interest" description="Disordered" evidence="1">
    <location>
        <begin position="379"/>
        <end position="410"/>
    </location>
</feature>
<protein>
    <recommendedName>
        <fullName evidence="4">Competence protein CoiA-like family protein</fullName>
    </recommendedName>
</protein>